<accession>A0A2U9IIE7</accession>
<evidence type="ECO:0000256" key="1">
    <source>
        <dbReference type="ARBA" id="ARBA00022505"/>
    </source>
</evidence>
<dbReference type="SUPFAM" id="SSF54665">
    <property type="entry name" value="CO dehydrogenase molybdoprotein N-domain-like"/>
    <property type="match status" value="1"/>
</dbReference>
<dbReference type="PANTHER" id="PTHR11908:SF132">
    <property type="entry name" value="ALDEHYDE OXIDASE 1-RELATED"/>
    <property type="match status" value="1"/>
</dbReference>
<dbReference type="AlphaFoldDB" id="A0A2U9IIE7"/>
<dbReference type="Gene3D" id="3.90.1170.50">
    <property type="entry name" value="Aldehyde oxidase/xanthine dehydrogenase, a/b hammerhead"/>
    <property type="match status" value="1"/>
</dbReference>
<evidence type="ECO:0000313" key="4">
    <source>
        <dbReference type="EMBL" id="AWR95812.1"/>
    </source>
</evidence>
<dbReference type="GO" id="GO:0016491">
    <property type="term" value="F:oxidoreductase activity"/>
    <property type="evidence" value="ECO:0007669"/>
    <property type="project" value="UniProtKB-KW"/>
</dbReference>
<dbReference type="InterPro" id="IPR008274">
    <property type="entry name" value="AldOxase/xan_DH_MoCoBD1"/>
</dbReference>
<proteinExistence type="predicted"/>
<dbReference type="Proteomes" id="UP000248044">
    <property type="component" value="Chromosome"/>
</dbReference>
<name>A0A2U9IIE7_9CREN</name>
<protein>
    <submittedName>
        <fullName evidence="4">Xanthine dehydrogenase</fullName>
    </submittedName>
</protein>
<feature type="domain" description="Aldehyde oxidase/xanthine dehydrogenase a/b hammerhead" evidence="3">
    <location>
        <begin position="13"/>
        <end position="123"/>
    </location>
</feature>
<dbReference type="RefSeq" id="WP_110271690.1">
    <property type="nucleotide sequence ID" value="NZ_CP029289.2"/>
</dbReference>
<dbReference type="InterPro" id="IPR000674">
    <property type="entry name" value="Ald_Oxase/Xan_DH_a/b"/>
</dbReference>
<evidence type="ECO:0000313" key="5">
    <source>
        <dbReference type="Proteomes" id="UP000248044"/>
    </source>
</evidence>
<dbReference type="GeneID" id="36833636"/>
<dbReference type="EMBL" id="CP029289">
    <property type="protein sequence ID" value="AWR95812.1"/>
    <property type="molecule type" value="Genomic_DNA"/>
</dbReference>
<dbReference type="OrthoDB" id="57164at2157"/>
<dbReference type="GO" id="GO:0005506">
    <property type="term" value="F:iron ion binding"/>
    <property type="evidence" value="ECO:0007669"/>
    <property type="project" value="InterPro"/>
</dbReference>
<dbReference type="KEGG" id="abri:DFR85_15730"/>
<dbReference type="Pfam" id="PF01315">
    <property type="entry name" value="Ald_Xan_dh_C"/>
    <property type="match status" value="1"/>
</dbReference>
<evidence type="ECO:0000259" key="3">
    <source>
        <dbReference type="SMART" id="SM01008"/>
    </source>
</evidence>
<dbReference type="Pfam" id="PF02738">
    <property type="entry name" value="MoCoBD_1"/>
    <property type="match status" value="1"/>
</dbReference>
<dbReference type="SMART" id="SM01008">
    <property type="entry name" value="Ald_Xan_dh_C"/>
    <property type="match status" value="1"/>
</dbReference>
<organism evidence="4 5">
    <name type="scientific">Acidianus brierleyi</name>
    <dbReference type="NCBI Taxonomy" id="41673"/>
    <lineage>
        <taxon>Archaea</taxon>
        <taxon>Thermoproteota</taxon>
        <taxon>Thermoprotei</taxon>
        <taxon>Sulfolobales</taxon>
        <taxon>Sulfolobaceae</taxon>
        <taxon>Acidianus</taxon>
    </lineage>
</organism>
<reference evidence="4 5" key="1">
    <citation type="submission" date="2018-05" db="EMBL/GenBank/DDBJ databases">
        <title>Complete Genome Sequences of Extremely Thermoacidophilic, Metal-Mobilizing Type-Strain Members of the Archaeal Family Sulfolobaceae: Acidianus brierleyi DSM-1651T, Acidianus sulfidivorans DSM-18786T, Metallosphaera hakonensis DSM-7519T, and Metallosphaera prunae DSM-10039T.</title>
        <authorList>
            <person name="Counts J.A."/>
            <person name="Kelly R.M."/>
        </authorList>
    </citation>
    <scope>NUCLEOTIDE SEQUENCE [LARGE SCALE GENOMIC DNA]</scope>
    <source>
        <strain evidence="4 5">DSM 1651</strain>
    </source>
</reference>
<dbReference type="Gene3D" id="3.30.365.10">
    <property type="entry name" value="Aldehyde oxidase/xanthine dehydrogenase, molybdopterin binding domain"/>
    <property type="match status" value="4"/>
</dbReference>
<dbReference type="SUPFAM" id="SSF56003">
    <property type="entry name" value="Molybdenum cofactor-binding domain"/>
    <property type="match status" value="1"/>
</dbReference>
<dbReference type="InterPro" id="IPR037165">
    <property type="entry name" value="AldOxase/xan_DH_Mopterin-bd_sf"/>
</dbReference>
<dbReference type="InterPro" id="IPR036856">
    <property type="entry name" value="Ald_Oxase/Xan_DH_a/b_sf"/>
</dbReference>
<sequence>MSTHYIEGLRAVNGSGEYISDIPNPPGTMYMAIYRSYLPHGIIKKVDVSEVFNHGGIAFTNTDLLRIIKNPFPLALNSPINYYPVANKKVRFVGEPLAIVLSRDYYKAIDLLEYVNADLEPIIPVINIQDALEKKALIHEELGSNIAMSRKMTFGDVEETFSNNIIIRNDFKIARHSSAPLETYGILAYKSDLLNIIANFQGPMLQVHFISRALGIPENQIRLLTPRDIGGSFGIKYSLYPYMTIAAAASILSGHPIRWIESRTENFISSSASGDREGYVELASDRTGKIKGIKYKFYEDVGAYPRPPEPGALFRVQGNLNGAYDIRNIQAEYVVVLTNKSPTGLNRGYGAPQFYFALETAVDKLADELKMDPLEIRKRNLIKVFDKKIGNDYFYETSTGGLYPKQDYERVINTLEEEYRKFKKEPYVGIGISVFVEPSGTNLGYVDLSVEGSKRRHTHSASGDYVIMSVNYDGTISVFVNGTNEGLGHETVIAETVAREFCIDPEKIKVEVRIDTSIPWTLSSGSYSSRFAPIVMSAVIKASEELKNRLKDIAKKYLEAKDVSFSEGKFSDIQNPSKVVDLKTLASAFHWDPYSAQGNLSVVMYYSSPFLRPPDNDRINSSLAYGIQAQMAIVKIDPLTYDVKIEKFIIIHDVGKILKKELLEGQVLGSLFHGIDMALYEKIAYDDNGNPIVTTFDSYETPTFSEALGIDVEIKHFETITDYLPSKAFGAGEGPIMGVPSTILNAISNAIGKRITQIPISPEKIMKIIKGD</sequence>
<keyword evidence="5" id="KW-1185">Reference proteome</keyword>
<gene>
    <name evidence="4" type="ORF">DFR85_15730</name>
</gene>
<keyword evidence="1" id="KW-0500">Molybdenum</keyword>
<keyword evidence="2" id="KW-0560">Oxidoreductase</keyword>
<dbReference type="InterPro" id="IPR046867">
    <property type="entry name" value="AldOxase/xan_DH_MoCoBD2"/>
</dbReference>
<evidence type="ECO:0000256" key="2">
    <source>
        <dbReference type="ARBA" id="ARBA00023002"/>
    </source>
</evidence>
<dbReference type="Pfam" id="PF20256">
    <property type="entry name" value="MoCoBD_2"/>
    <property type="match status" value="1"/>
</dbReference>
<dbReference type="PANTHER" id="PTHR11908">
    <property type="entry name" value="XANTHINE DEHYDROGENASE"/>
    <property type="match status" value="1"/>
</dbReference>
<dbReference type="InterPro" id="IPR016208">
    <property type="entry name" value="Ald_Oxase/xanthine_DH-like"/>
</dbReference>